<keyword evidence="1" id="KW-0812">Transmembrane</keyword>
<dbReference type="Proteomes" id="UP000647241">
    <property type="component" value="Unassembled WGS sequence"/>
</dbReference>
<feature type="transmembrane region" description="Helical" evidence="1">
    <location>
        <begin position="372"/>
        <end position="395"/>
    </location>
</feature>
<dbReference type="EMBL" id="BMGT01000002">
    <property type="protein sequence ID" value="GGG74693.1"/>
    <property type="molecule type" value="Genomic_DNA"/>
</dbReference>
<proteinExistence type="predicted"/>
<sequence length="506" mass="56826">MKRLAIRAFSAIDLATLIAASSLVPRYQRAEWLKEWRAELWHVRQACGAEEQILWQAEHEVADFCFGAFQDALCLRKDLRNALPPKQHLSSADRCLLFLASIALATWCLFMALPNARIASQPSPYRDPHHLMLITRAGLSGTSHPTIRAEQFRAWRVKKQQLFSDFAFYHPTVSPVALSPQHSIKLSVAQSSRNLFELLGLPVQLLNPDHILHNDLPRLVVTQEVWQKYFGKDREATAQTIAVGNRPVEIVGVIPADQWRLPGHVDAWLLEPDLNVASIPAEARGFLIGHLIPSPQHKHLADQWDVSVSAGPDDTDYLTCNSLSSQARGTFHIFLFTVILAFLALPATTSLPLGEYAAIHHKLSNARQLRRWVFFATKIVLILPIVYFGSIDLAYLSRSMSPETSDYIQIVASFSLCLFALRWALRDQRKRCPVCLGKLTNPARVGQPSRTFLAWNGTELICVGGHGLLHVPEMPTSWFSTQRWLYLDSSWDVLFPEANLAAPGTS</sequence>
<accession>A0A917HDB0</accession>
<organism evidence="2 3">
    <name type="scientific">Edaphobacter dinghuensis</name>
    <dbReference type="NCBI Taxonomy" id="1560005"/>
    <lineage>
        <taxon>Bacteria</taxon>
        <taxon>Pseudomonadati</taxon>
        <taxon>Acidobacteriota</taxon>
        <taxon>Terriglobia</taxon>
        <taxon>Terriglobales</taxon>
        <taxon>Acidobacteriaceae</taxon>
        <taxon>Edaphobacter</taxon>
    </lineage>
</organism>
<evidence type="ECO:0000256" key="1">
    <source>
        <dbReference type="SAM" id="Phobius"/>
    </source>
</evidence>
<comment type="caution">
    <text evidence="2">The sequence shown here is derived from an EMBL/GenBank/DDBJ whole genome shotgun (WGS) entry which is preliminary data.</text>
</comment>
<feature type="transmembrane region" description="Helical" evidence="1">
    <location>
        <begin position="407"/>
        <end position="425"/>
    </location>
</feature>
<dbReference type="RefSeq" id="WP_188553709.1">
    <property type="nucleotide sequence ID" value="NZ_BMGT01000002.1"/>
</dbReference>
<dbReference type="AlphaFoldDB" id="A0A917HDB0"/>
<evidence type="ECO:0008006" key="4">
    <source>
        <dbReference type="Google" id="ProtNLM"/>
    </source>
</evidence>
<protein>
    <recommendedName>
        <fullName evidence="4">MacB-like periplasmic core domain-containing protein</fullName>
    </recommendedName>
</protein>
<keyword evidence="1" id="KW-1133">Transmembrane helix</keyword>
<feature type="transmembrane region" description="Helical" evidence="1">
    <location>
        <begin position="331"/>
        <end position="351"/>
    </location>
</feature>
<evidence type="ECO:0000313" key="3">
    <source>
        <dbReference type="Proteomes" id="UP000647241"/>
    </source>
</evidence>
<keyword evidence="3" id="KW-1185">Reference proteome</keyword>
<reference evidence="2" key="1">
    <citation type="journal article" date="2014" name="Int. J. Syst. Evol. Microbiol.">
        <title>Complete genome sequence of Corynebacterium casei LMG S-19264T (=DSM 44701T), isolated from a smear-ripened cheese.</title>
        <authorList>
            <consortium name="US DOE Joint Genome Institute (JGI-PGF)"/>
            <person name="Walter F."/>
            <person name="Albersmeier A."/>
            <person name="Kalinowski J."/>
            <person name="Ruckert C."/>
        </authorList>
    </citation>
    <scope>NUCLEOTIDE SEQUENCE</scope>
    <source>
        <strain evidence="2">CGMCC 1.12997</strain>
    </source>
</reference>
<keyword evidence="1" id="KW-0472">Membrane</keyword>
<evidence type="ECO:0000313" key="2">
    <source>
        <dbReference type="EMBL" id="GGG74693.1"/>
    </source>
</evidence>
<gene>
    <name evidence="2" type="ORF">GCM10011585_16790</name>
</gene>
<name>A0A917HDB0_9BACT</name>
<reference evidence="2" key="2">
    <citation type="submission" date="2020-09" db="EMBL/GenBank/DDBJ databases">
        <authorList>
            <person name="Sun Q."/>
            <person name="Zhou Y."/>
        </authorList>
    </citation>
    <scope>NUCLEOTIDE SEQUENCE</scope>
    <source>
        <strain evidence="2">CGMCC 1.12997</strain>
    </source>
</reference>